<evidence type="ECO:0000256" key="1">
    <source>
        <dbReference type="ARBA" id="ARBA00000448"/>
    </source>
</evidence>
<evidence type="ECO:0000256" key="5">
    <source>
        <dbReference type="ARBA" id="ARBA00023001"/>
    </source>
</evidence>
<name>A0A841FPF4_9ACTN</name>
<feature type="binding site" evidence="10">
    <location>
        <position position="295"/>
    </location>
    <ligand>
        <name>substrate</name>
    </ligand>
</feature>
<feature type="binding site" evidence="10">
    <location>
        <position position="406"/>
    </location>
    <ligand>
        <name>substrate</name>
    </ligand>
</feature>
<dbReference type="PANTHER" id="PTHR10353">
    <property type="entry name" value="GLYCOSYL HYDROLASE"/>
    <property type="match status" value="1"/>
</dbReference>
<protein>
    <recommendedName>
        <fullName evidence="3 11">Beta-glucosidase</fullName>
        <ecNumber evidence="3 11">3.2.1.21</ecNumber>
    </recommendedName>
</protein>
<accession>A0A841FPF4</accession>
<feature type="binding site" evidence="10">
    <location>
        <position position="121"/>
    </location>
    <ligand>
        <name>substrate</name>
    </ligand>
</feature>
<keyword evidence="4 11" id="KW-0378">Hydrolase</keyword>
<comment type="catalytic activity">
    <reaction evidence="1 11">
        <text>Hydrolysis of terminal, non-reducing beta-D-glucosyl residues with release of beta-D-glucose.</text>
        <dbReference type="EC" id="3.2.1.21"/>
    </reaction>
</comment>
<feature type="active site" description="Nucleophile" evidence="9">
    <location>
        <position position="359"/>
    </location>
</feature>
<dbReference type="InterPro" id="IPR033132">
    <property type="entry name" value="GH_1_N_CS"/>
</dbReference>
<evidence type="ECO:0000256" key="11">
    <source>
        <dbReference type="RuleBase" id="RU361175"/>
    </source>
</evidence>
<feature type="binding site" evidence="10">
    <location>
        <position position="165"/>
    </location>
    <ligand>
        <name>substrate</name>
    </ligand>
</feature>
<evidence type="ECO:0000256" key="6">
    <source>
        <dbReference type="ARBA" id="ARBA00023277"/>
    </source>
</evidence>
<keyword evidence="5" id="KW-0136">Cellulose degradation</keyword>
<feature type="binding site" evidence="10">
    <location>
        <position position="20"/>
    </location>
    <ligand>
        <name>substrate</name>
    </ligand>
</feature>
<evidence type="ECO:0000313" key="12">
    <source>
        <dbReference type="EMBL" id="MBB6034459.1"/>
    </source>
</evidence>
<dbReference type="RefSeq" id="WP_184787310.1">
    <property type="nucleotide sequence ID" value="NZ_BONT01000087.1"/>
</dbReference>
<gene>
    <name evidence="12" type="ORF">HNR73_002309</name>
</gene>
<evidence type="ECO:0000256" key="8">
    <source>
        <dbReference type="ARBA" id="ARBA00023326"/>
    </source>
</evidence>
<sequence>MSGLRFPDGFVWGAATASYQIEGSTGEDGRGPSIWDTFAAVPDAVTDGHTGEVACEHYLRYADDVALMSSLGLSAYRFSIAWPRIQPSGSGPVNSRGLDFYDRLIDELCAAGISPMATLYHWDLPQALQNRGGWAARETAERFAEYAAVVAAKFGDRVRSWFTINEPWCAAFLGYASGDHAPGITAPAQAFAAAHHLLLGHGLAAQAIRAAGAGEVSIALNCTSVRPGSDNDEDIAAVEQIDGLSNRIWLEPLLRGEYPDDMLTLAERFTPLWYVKSGDGAIIKQPLDVLGINYYTPTWVRARRNAQGSPAHPGSEGMDFTAPNGPVTEMGWRVDPTGLTDLLVRLHKDYEGLPVMITENGAAYADSAVVDGQVQDVDRVAYLDGHLRAAHAAISAGVDLRGYLAWSLMDNFEWAFGYTRRFGLVHVDYATQRRTPKASADWYRKVITRNGLA</sequence>
<evidence type="ECO:0000256" key="7">
    <source>
        <dbReference type="ARBA" id="ARBA00023295"/>
    </source>
</evidence>
<feature type="active site" description="Proton donor" evidence="9">
    <location>
        <position position="166"/>
    </location>
</feature>
<dbReference type="NCBIfam" id="TIGR03356">
    <property type="entry name" value="BGL"/>
    <property type="match status" value="1"/>
</dbReference>
<dbReference type="InterPro" id="IPR017853">
    <property type="entry name" value="GH"/>
</dbReference>
<dbReference type="GO" id="GO:0030245">
    <property type="term" value="P:cellulose catabolic process"/>
    <property type="evidence" value="ECO:0007669"/>
    <property type="project" value="UniProtKB-KW"/>
</dbReference>
<dbReference type="EMBL" id="JACHGT010000004">
    <property type="protein sequence ID" value="MBB6034459.1"/>
    <property type="molecule type" value="Genomic_DNA"/>
</dbReference>
<dbReference type="Proteomes" id="UP000548476">
    <property type="component" value="Unassembled WGS sequence"/>
</dbReference>
<feature type="binding site" evidence="10">
    <location>
        <begin position="413"/>
        <end position="414"/>
    </location>
    <ligand>
        <name>substrate</name>
    </ligand>
</feature>
<evidence type="ECO:0000313" key="13">
    <source>
        <dbReference type="Proteomes" id="UP000548476"/>
    </source>
</evidence>
<dbReference type="PROSITE" id="PS00653">
    <property type="entry name" value="GLYCOSYL_HYDROL_F1_2"/>
    <property type="match status" value="1"/>
</dbReference>
<evidence type="ECO:0000256" key="9">
    <source>
        <dbReference type="PIRSR" id="PIRSR617736-1"/>
    </source>
</evidence>
<keyword evidence="7 11" id="KW-0326">Glycosidase</keyword>
<evidence type="ECO:0000256" key="10">
    <source>
        <dbReference type="PIRSR" id="PIRSR617736-2"/>
    </source>
</evidence>
<comment type="similarity">
    <text evidence="2 11">Belongs to the glycosyl hydrolase 1 family.</text>
</comment>
<keyword evidence="8" id="KW-0624">Polysaccharide degradation</keyword>
<dbReference type="InterPro" id="IPR001360">
    <property type="entry name" value="Glyco_hydro_1"/>
</dbReference>
<dbReference type="AlphaFoldDB" id="A0A841FPF4"/>
<dbReference type="Pfam" id="PF00232">
    <property type="entry name" value="Glyco_hydro_1"/>
    <property type="match status" value="1"/>
</dbReference>
<proteinExistence type="inferred from homology"/>
<dbReference type="PRINTS" id="PR00131">
    <property type="entry name" value="GLHYDRLASE1"/>
</dbReference>
<dbReference type="Gene3D" id="3.20.20.80">
    <property type="entry name" value="Glycosidases"/>
    <property type="match status" value="1"/>
</dbReference>
<dbReference type="InterPro" id="IPR017736">
    <property type="entry name" value="Glyco_hydro_1_beta-glucosidase"/>
</dbReference>
<reference evidence="12 13" key="1">
    <citation type="submission" date="2020-08" db="EMBL/GenBank/DDBJ databases">
        <title>Genomic Encyclopedia of Type Strains, Phase IV (KMG-IV): sequencing the most valuable type-strain genomes for metagenomic binning, comparative biology and taxonomic classification.</title>
        <authorList>
            <person name="Goeker M."/>
        </authorList>
    </citation>
    <scope>NUCLEOTIDE SEQUENCE [LARGE SCALE GENOMIC DNA]</scope>
    <source>
        <strain evidence="12 13">YIM 65646</strain>
    </source>
</reference>
<organism evidence="12 13">
    <name type="scientific">Phytomonospora endophytica</name>
    <dbReference type="NCBI Taxonomy" id="714109"/>
    <lineage>
        <taxon>Bacteria</taxon>
        <taxon>Bacillati</taxon>
        <taxon>Actinomycetota</taxon>
        <taxon>Actinomycetes</taxon>
        <taxon>Micromonosporales</taxon>
        <taxon>Micromonosporaceae</taxon>
        <taxon>Phytomonospora</taxon>
    </lineage>
</organism>
<dbReference type="SUPFAM" id="SSF51445">
    <property type="entry name" value="(Trans)glycosidases"/>
    <property type="match status" value="1"/>
</dbReference>
<keyword evidence="6" id="KW-0119">Carbohydrate metabolism</keyword>
<keyword evidence="13" id="KW-1185">Reference proteome</keyword>
<evidence type="ECO:0000256" key="3">
    <source>
        <dbReference type="ARBA" id="ARBA00012744"/>
    </source>
</evidence>
<evidence type="ECO:0000256" key="4">
    <source>
        <dbReference type="ARBA" id="ARBA00022801"/>
    </source>
</evidence>
<dbReference type="GO" id="GO:0008422">
    <property type="term" value="F:beta-glucosidase activity"/>
    <property type="evidence" value="ECO:0007669"/>
    <property type="project" value="UniProtKB-EC"/>
</dbReference>
<evidence type="ECO:0000256" key="2">
    <source>
        <dbReference type="ARBA" id="ARBA00010838"/>
    </source>
</evidence>
<comment type="caution">
    <text evidence="12">The sequence shown here is derived from an EMBL/GenBank/DDBJ whole genome shotgun (WGS) entry which is preliminary data.</text>
</comment>
<dbReference type="PANTHER" id="PTHR10353:SF36">
    <property type="entry name" value="LP05116P"/>
    <property type="match status" value="1"/>
</dbReference>
<dbReference type="GO" id="GO:0005829">
    <property type="term" value="C:cytosol"/>
    <property type="evidence" value="ECO:0007669"/>
    <property type="project" value="TreeGrafter"/>
</dbReference>
<dbReference type="FunFam" id="3.20.20.80:FF:000004">
    <property type="entry name" value="Beta-glucosidase 6-phospho-beta-glucosidase"/>
    <property type="match status" value="1"/>
</dbReference>
<dbReference type="EC" id="3.2.1.21" evidence="3 11"/>